<dbReference type="AlphaFoldDB" id="A0A6A3LWW5"/>
<evidence type="ECO:0000256" key="1">
    <source>
        <dbReference type="SAM" id="MobiDB-lite"/>
    </source>
</evidence>
<comment type="caution">
    <text evidence="2">The sequence shown here is derived from an EMBL/GenBank/DDBJ whole genome shotgun (WGS) entry which is preliminary data.</text>
</comment>
<reference evidence="2 4" key="1">
    <citation type="submission" date="2018-09" db="EMBL/GenBank/DDBJ databases">
        <title>Genomic investigation of the strawberry pathogen Phytophthora fragariae indicates pathogenicity is determined by transcriptional variation in three key races.</title>
        <authorList>
            <person name="Adams T.M."/>
            <person name="Armitage A.D."/>
            <person name="Sobczyk M.K."/>
            <person name="Bates H.J."/>
            <person name="Dunwell J.M."/>
            <person name="Nellist C.F."/>
            <person name="Harrison R.J."/>
        </authorList>
    </citation>
    <scope>NUCLEOTIDE SEQUENCE [LARGE SCALE GENOMIC DNA]</scope>
    <source>
        <strain evidence="2 4">SCRP249</strain>
        <strain evidence="3 5">SCRP333</strain>
    </source>
</reference>
<feature type="region of interest" description="Disordered" evidence="1">
    <location>
        <begin position="387"/>
        <end position="410"/>
    </location>
</feature>
<dbReference type="EMBL" id="QXFV01000930">
    <property type="protein sequence ID" value="KAE9020754.1"/>
    <property type="molecule type" value="Genomic_DNA"/>
</dbReference>
<dbReference type="EMBL" id="QXFT01000049">
    <property type="protein sequence ID" value="KAE9357611.1"/>
    <property type="molecule type" value="Genomic_DNA"/>
</dbReference>
<evidence type="ECO:0000313" key="2">
    <source>
        <dbReference type="EMBL" id="KAE9020754.1"/>
    </source>
</evidence>
<dbReference type="Proteomes" id="UP000434957">
    <property type="component" value="Unassembled WGS sequence"/>
</dbReference>
<keyword evidence="5" id="KW-1185">Reference proteome</keyword>
<protein>
    <submittedName>
        <fullName evidence="2">Uncharacterized protein</fullName>
    </submittedName>
</protein>
<gene>
    <name evidence="2" type="ORF">PR001_g13523</name>
    <name evidence="3" type="ORF">PR003_g1720</name>
</gene>
<evidence type="ECO:0000313" key="4">
    <source>
        <dbReference type="Proteomes" id="UP000429607"/>
    </source>
</evidence>
<evidence type="ECO:0000313" key="5">
    <source>
        <dbReference type="Proteomes" id="UP000434957"/>
    </source>
</evidence>
<sequence>MPDGSCSGVACLVVTTSGRILLLWDQDDTLPFRYPQLAMLLASLFHFAQTQSFGHLELQNGFSVLVSSDVAAQISVAVICATPPTSSHREGDFPTEVLPLQFARLKSLIILQEFVRCYRSDIERLAAEGLEQAKLKAEEYTLTSALDGFDGFDGTLDEFVAFQTGYVGLVMETRARVSWDHEVEASLTENSSNVCVVRGFLMNAETGDTVFSTHPRSDGGFFDQDPASRRLHHLHKSARVQQSIKRVAKALHEGAPALIQIIHDVAVVVRFNYLSGRELSELFVALRMLSTGVFLSGVVFYGDNSVFRGRESELRCSGKLKQALAAHAGGRRMQSLLRDPSVDVELHVGCDGAAKEVWQAMDLLVRPLMLTWSASTDTDAKPINELMPLNDGSITHSKESGTPRLPQQTQ</sequence>
<organism evidence="2 4">
    <name type="scientific">Phytophthora rubi</name>
    <dbReference type="NCBI Taxonomy" id="129364"/>
    <lineage>
        <taxon>Eukaryota</taxon>
        <taxon>Sar</taxon>
        <taxon>Stramenopiles</taxon>
        <taxon>Oomycota</taxon>
        <taxon>Peronosporomycetes</taxon>
        <taxon>Peronosporales</taxon>
        <taxon>Peronosporaceae</taxon>
        <taxon>Phytophthora</taxon>
    </lineage>
</organism>
<evidence type="ECO:0000313" key="3">
    <source>
        <dbReference type="EMBL" id="KAE9357611.1"/>
    </source>
</evidence>
<accession>A0A6A3LWW5</accession>
<proteinExistence type="predicted"/>
<name>A0A6A3LWW5_9STRA</name>
<dbReference type="Proteomes" id="UP000429607">
    <property type="component" value="Unassembled WGS sequence"/>
</dbReference>